<accession>A0ABR9R4H1</accession>
<gene>
    <name evidence="1" type="ORF">INF35_09595</name>
</gene>
<name>A0ABR9R4H1_9FIRM</name>
<organism evidence="1 2">
    <name type="scientific">Gemmiger gallinarum</name>
    <dbReference type="NCBI Taxonomy" id="2779354"/>
    <lineage>
        <taxon>Bacteria</taxon>
        <taxon>Bacillati</taxon>
        <taxon>Bacillota</taxon>
        <taxon>Clostridia</taxon>
        <taxon>Eubacteriales</taxon>
        <taxon>Gemmiger</taxon>
    </lineage>
</organism>
<proteinExistence type="predicted"/>
<dbReference type="InterPro" id="IPR016181">
    <property type="entry name" value="Acyl_CoA_acyltransferase"/>
</dbReference>
<evidence type="ECO:0000313" key="2">
    <source>
        <dbReference type="Proteomes" id="UP000768567"/>
    </source>
</evidence>
<comment type="caution">
    <text evidence="1">The sequence shown here is derived from an EMBL/GenBank/DDBJ whole genome shotgun (WGS) entry which is preliminary data.</text>
</comment>
<dbReference type="Gene3D" id="3.40.630.30">
    <property type="match status" value="1"/>
</dbReference>
<sequence>MEIFARARRFMAQTGNPTQWKPDYPGRALIEQQIARGVCHVCTEQGRVEGTFCLIFGPDPTYAVIEEGAWLDDAPYATIHRLASAGRVHGIAETCIRWCAGQSHTLRADTHADNQVMQHLLEKNGFIRCGIIHVADGSPRLAYWRGEPSP</sequence>
<evidence type="ECO:0000313" key="1">
    <source>
        <dbReference type="EMBL" id="MBE5038034.1"/>
    </source>
</evidence>
<keyword evidence="2" id="KW-1185">Reference proteome</keyword>
<dbReference type="Proteomes" id="UP000768567">
    <property type="component" value="Unassembled WGS sequence"/>
</dbReference>
<dbReference type="SUPFAM" id="SSF55729">
    <property type="entry name" value="Acyl-CoA N-acyltransferases (Nat)"/>
    <property type="match status" value="1"/>
</dbReference>
<dbReference type="EMBL" id="JADCKC010000003">
    <property type="protein sequence ID" value="MBE5038034.1"/>
    <property type="molecule type" value="Genomic_DNA"/>
</dbReference>
<protein>
    <submittedName>
        <fullName evidence="1">GNAT family N-acetyltransferase</fullName>
    </submittedName>
</protein>
<reference evidence="1 2" key="1">
    <citation type="submission" date="2020-10" db="EMBL/GenBank/DDBJ databases">
        <title>ChiBAC.</title>
        <authorList>
            <person name="Zenner C."/>
            <person name="Hitch T.C.A."/>
            <person name="Clavel T."/>
        </authorList>
    </citation>
    <scope>NUCLEOTIDE SEQUENCE [LARGE SCALE GENOMIC DNA]</scope>
    <source>
        <strain evidence="1 2">DSM 109015</strain>
    </source>
</reference>